<proteinExistence type="predicted"/>
<organism evidence="1 2">
    <name type="scientific">Gossypium darwinii</name>
    <name type="common">Darwin's cotton</name>
    <name type="synonym">Gossypium barbadense var. darwinii</name>
    <dbReference type="NCBI Taxonomy" id="34276"/>
    <lineage>
        <taxon>Eukaryota</taxon>
        <taxon>Viridiplantae</taxon>
        <taxon>Streptophyta</taxon>
        <taxon>Embryophyta</taxon>
        <taxon>Tracheophyta</taxon>
        <taxon>Spermatophyta</taxon>
        <taxon>Magnoliopsida</taxon>
        <taxon>eudicotyledons</taxon>
        <taxon>Gunneridae</taxon>
        <taxon>Pentapetalae</taxon>
        <taxon>rosids</taxon>
        <taxon>malvids</taxon>
        <taxon>Malvales</taxon>
        <taxon>Malvaceae</taxon>
        <taxon>Malvoideae</taxon>
        <taxon>Gossypium</taxon>
    </lineage>
</organism>
<dbReference type="EMBL" id="CM017696">
    <property type="protein sequence ID" value="TYH02836.1"/>
    <property type="molecule type" value="Genomic_DNA"/>
</dbReference>
<reference evidence="1 2" key="1">
    <citation type="submission" date="2019-06" db="EMBL/GenBank/DDBJ databases">
        <title>WGS assembly of Gossypium darwinii.</title>
        <authorList>
            <person name="Chen Z.J."/>
            <person name="Sreedasyam A."/>
            <person name="Ando A."/>
            <person name="Song Q."/>
            <person name="De L."/>
            <person name="Hulse-Kemp A."/>
            <person name="Ding M."/>
            <person name="Ye W."/>
            <person name="Kirkbride R."/>
            <person name="Jenkins J."/>
            <person name="Plott C."/>
            <person name="Lovell J."/>
            <person name="Lin Y.-M."/>
            <person name="Vaughn R."/>
            <person name="Liu B."/>
            <person name="Li W."/>
            <person name="Simpson S."/>
            <person name="Scheffler B."/>
            <person name="Saski C."/>
            <person name="Grover C."/>
            <person name="Hu G."/>
            <person name="Conover J."/>
            <person name="Carlson J."/>
            <person name="Shu S."/>
            <person name="Boston L."/>
            <person name="Williams M."/>
            <person name="Peterson D."/>
            <person name="Mcgee K."/>
            <person name="Jones D."/>
            <person name="Wendel J."/>
            <person name="Stelly D."/>
            <person name="Grimwood J."/>
            <person name="Schmutz J."/>
        </authorList>
    </citation>
    <scope>NUCLEOTIDE SEQUENCE [LARGE SCALE GENOMIC DNA]</scope>
    <source>
        <strain evidence="1">1808015.09</strain>
    </source>
</reference>
<keyword evidence="2" id="KW-1185">Reference proteome</keyword>
<dbReference type="Proteomes" id="UP000323506">
    <property type="component" value="Chromosome A09"/>
</dbReference>
<dbReference type="AlphaFoldDB" id="A0A5D2FBN9"/>
<evidence type="ECO:0000313" key="2">
    <source>
        <dbReference type="Proteomes" id="UP000323506"/>
    </source>
</evidence>
<evidence type="ECO:0000313" key="1">
    <source>
        <dbReference type="EMBL" id="TYH02836.1"/>
    </source>
</evidence>
<sequence>MARHILKKQFYECKDGFPKQYHMYIKTYEKQQPCSVKAPFIAQPLTFISLMANGADNGRILPMEAAILEIRYGEDDPGISREKSFLWCPSSTFQELLKFLTAGILFGLFRVWARFRVWVY</sequence>
<accession>A0A5D2FBN9</accession>
<gene>
    <name evidence="1" type="ORF">ES288_A09G173000v1</name>
</gene>
<protein>
    <submittedName>
        <fullName evidence="1">Uncharacterized protein</fullName>
    </submittedName>
</protein>
<name>A0A5D2FBN9_GOSDA</name>